<dbReference type="SMART" id="SM00354">
    <property type="entry name" value="HTH_LACI"/>
    <property type="match status" value="1"/>
</dbReference>
<dbReference type="CDD" id="cd01392">
    <property type="entry name" value="HTH_LacI"/>
    <property type="match status" value="1"/>
</dbReference>
<dbReference type="GO" id="GO:0003700">
    <property type="term" value="F:DNA-binding transcription factor activity"/>
    <property type="evidence" value="ECO:0007669"/>
    <property type="project" value="TreeGrafter"/>
</dbReference>
<accession>W4HGY9</accession>
<keyword evidence="6" id="KW-1185">Reference proteome</keyword>
<protein>
    <submittedName>
        <fullName evidence="5">LacI family transcriptional regulator</fullName>
    </submittedName>
</protein>
<dbReference type="PANTHER" id="PTHR30146:SF152">
    <property type="entry name" value="TRANSCRIPTIONAL REGULATORY PROTEIN"/>
    <property type="match status" value="1"/>
</dbReference>
<evidence type="ECO:0000256" key="2">
    <source>
        <dbReference type="ARBA" id="ARBA00023125"/>
    </source>
</evidence>
<keyword evidence="3" id="KW-0804">Transcription</keyword>
<dbReference type="Pfam" id="PF00356">
    <property type="entry name" value="LacI"/>
    <property type="match status" value="1"/>
</dbReference>
<keyword evidence="2" id="KW-0238">DNA-binding</keyword>
<dbReference type="PROSITE" id="PS00356">
    <property type="entry name" value="HTH_LACI_1"/>
    <property type="match status" value="1"/>
</dbReference>
<keyword evidence="1" id="KW-0805">Transcription regulation</keyword>
<reference evidence="5 6" key="1">
    <citation type="journal article" date="2014" name="Antonie Van Leeuwenhoek">
        <title>Roseivivax atlanticus sp. nov., isolated from surface seawater of the Atlantic Ocean.</title>
        <authorList>
            <person name="Li G."/>
            <person name="Lai Q."/>
            <person name="Liu X."/>
            <person name="Sun F."/>
            <person name="Shao Z."/>
        </authorList>
    </citation>
    <scope>NUCLEOTIDE SEQUENCE [LARGE SCALE GENOMIC DNA]</scope>
    <source>
        <strain evidence="5 6">22II-s10s</strain>
    </source>
</reference>
<dbReference type="GO" id="GO:0000976">
    <property type="term" value="F:transcription cis-regulatory region binding"/>
    <property type="evidence" value="ECO:0007669"/>
    <property type="project" value="TreeGrafter"/>
</dbReference>
<sequence>MADGADKPLLTDIAARAGVSMATVDRVVNRRKGVSERTRRHVLEAARAVGYLGDDEVLRIGAERALNVTVLLPAGTNPYLRLLGDRVRARIDRAGAGDPFLRCYFIESFNAAALADALRKSAEWSDAIAFFAIEHPEVRAAAAEVEGQGTRLVTLVSNLGDRAGVAHVGLDNHAVGRTAGLLVGRLAGRDRGAVALVAGSRNYRAHSDREAGFLSLIDEMFPGLSLVGLREGHDDAAENYRHTLALLDQQPDLVGIYNVGGSSGGITRALRERGRGDVVFIGHGLTDDTRRALLDGTMDAVLDQDPSVLLDRALQTLAEPGARPDPLKLDIYFRENLP</sequence>
<dbReference type="PANTHER" id="PTHR30146">
    <property type="entry name" value="LACI-RELATED TRANSCRIPTIONAL REPRESSOR"/>
    <property type="match status" value="1"/>
</dbReference>
<evidence type="ECO:0000313" key="5">
    <source>
        <dbReference type="EMBL" id="ETW11396.1"/>
    </source>
</evidence>
<dbReference type="InterPro" id="IPR028082">
    <property type="entry name" value="Peripla_BP_I"/>
</dbReference>
<dbReference type="EMBL" id="AQQW01000012">
    <property type="protein sequence ID" value="ETW11396.1"/>
    <property type="molecule type" value="Genomic_DNA"/>
</dbReference>
<dbReference type="eggNOG" id="COG1879">
    <property type="taxonomic scope" value="Bacteria"/>
</dbReference>
<proteinExistence type="predicted"/>
<gene>
    <name evidence="5" type="ORF">ATO8_17035</name>
</gene>
<dbReference type="InterPro" id="IPR025997">
    <property type="entry name" value="SBP_2_dom"/>
</dbReference>
<dbReference type="Gene3D" id="3.40.50.2300">
    <property type="match status" value="1"/>
</dbReference>
<dbReference type="Pfam" id="PF13407">
    <property type="entry name" value="Peripla_BP_4"/>
    <property type="match status" value="1"/>
</dbReference>
<dbReference type="InterPro" id="IPR010982">
    <property type="entry name" value="Lambda_DNA-bd_dom_sf"/>
</dbReference>
<dbReference type="SUPFAM" id="SSF53822">
    <property type="entry name" value="Periplasmic binding protein-like I"/>
    <property type="match status" value="1"/>
</dbReference>
<dbReference type="SUPFAM" id="SSF47413">
    <property type="entry name" value="lambda repressor-like DNA-binding domains"/>
    <property type="match status" value="1"/>
</dbReference>
<dbReference type="CDD" id="cd06307">
    <property type="entry name" value="PBP1_sugar_binding"/>
    <property type="match status" value="1"/>
</dbReference>
<dbReference type="InterPro" id="IPR000843">
    <property type="entry name" value="HTH_LacI"/>
</dbReference>
<evidence type="ECO:0000313" key="6">
    <source>
        <dbReference type="Proteomes" id="UP000019063"/>
    </source>
</evidence>
<feature type="domain" description="HTH lacI-type" evidence="4">
    <location>
        <begin position="8"/>
        <end position="51"/>
    </location>
</feature>
<dbReference type="Proteomes" id="UP000019063">
    <property type="component" value="Unassembled WGS sequence"/>
</dbReference>
<dbReference type="Gene3D" id="1.10.260.40">
    <property type="entry name" value="lambda repressor-like DNA-binding domains"/>
    <property type="match status" value="1"/>
</dbReference>
<name>W4HGY9_9RHOB</name>
<dbReference type="STRING" id="1379903.ATO8_17035"/>
<dbReference type="PROSITE" id="PS50932">
    <property type="entry name" value="HTH_LACI_2"/>
    <property type="match status" value="1"/>
</dbReference>
<evidence type="ECO:0000256" key="3">
    <source>
        <dbReference type="ARBA" id="ARBA00023163"/>
    </source>
</evidence>
<evidence type="ECO:0000256" key="1">
    <source>
        <dbReference type="ARBA" id="ARBA00023015"/>
    </source>
</evidence>
<dbReference type="RefSeq" id="WP_043846270.1">
    <property type="nucleotide sequence ID" value="NZ_AQQW01000012.1"/>
</dbReference>
<comment type="caution">
    <text evidence="5">The sequence shown here is derived from an EMBL/GenBank/DDBJ whole genome shotgun (WGS) entry which is preliminary data.</text>
</comment>
<organism evidence="5 6">
    <name type="scientific">Roseivivax marinus</name>
    <dbReference type="NCBI Taxonomy" id="1379903"/>
    <lineage>
        <taxon>Bacteria</taxon>
        <taxon>Pseudomonadati</taxon>
        <taxon>Pseudomonadota</taxon>
        <taxon>Alphaproteobacteria</taxon>
        <taxon>Rhodobacterales</taxon>
        <taxon>Roseobacteraceae</taxon>
        <taxon>Roseivivax</taxon>
    </lineage>
</organism>
<evidence type="ECO:0000259" key="4">
    <source>
        <dbReference type="PROSITE" id="PS50932"/>
    </source>
</evidence>
<dbReference type="AlphaFoldDB" id="W4HGY9"/>